<proteinExistence type="predicted"/>
<dbReference type="Proteomes" id="UP001634007">
    <property type="component" value="Unassembled WGS sequence"/>
</dbReference>
<evidence type="ECO:0000256" key="2">
    <source>
        <dbReference type="SAM" id="SignalP"/>
    </source>
</evidence>
<name>A0ABD3IUK3_EUCGL</name>
<keyword evidence="2" id="KW-0732">Signal</keyword>
<keyword evidence="4" id="KW-1185">Reference proteome</keyword>
<evidence type="ECO:0000256" key="1">
    <source>
        <dbReference type="SAM" id="MobiDB-lite"/>
    </source>
</evidence>
<dbReference type="EMBL" id="JBJKBG010000011">
    <property type="protein sequence ID" value="KAL3717383.1"/>
    <property type="molecule type" value="Genomic_DNA"/>
</dbReference>
<comment type="caution">
    <text evidence="3">The sequence shown here is derived from an EMBL/GenBank/DDBJ whole genome shotgun (WGS) entry which is preliminary data.</text>
</comment>
<feature type="region of interest" description="Disordered" evidence="1">
    <location>
        <begin position="57"/>
        <end position="79"/>
    </location>
</feature>
<protein>
    <submittedName>
        <fullName evidence="3">Uncharacterized protein</fullName>
    </submittedName>
</protein>
<evidence type="ECO:0000313" key="4">
    <source>
        <dbReference type="Proteomes" id="UP001634007"/>
    </source>
</evidence>
<evidence type="ECO:0000313" key="3">
    <source>
        <dbReference type="EMBL" id="KAL3717383.1"/>
    </source>
</evidence>
<sequence>MKKFLASKVAVGVVMLLFLAETIVKPKEAFRVLIKGNEGGCANDAARVLILQALQKGPVPPSRDSGGHTPGADTTNTRAFAGQAVASPRGYFNRIAKSSMAANRK</sequence>
<gene>
    <name evidence="3" type="ORF">ACJRO7_008895</name>
</gene>
<accession>A0ABD3IUK3</accession>
<reference evidence="3 4" key="1">
    <citation type="submission" date="2024-11" db="EMBL/GenBank/DDBJ databases">
        <title>Chromosome-level genome assembly of Eucalyptus globulus Labill. provides insights into its genome evolution.</title>
        <authorList>
            <person name="Li X."/>
        </authorList>
    </citation>
    <scope>NUCLEOTIDE SEQUENCE [LARGE SCALE GENOMIC DNA]</scope>
    <source>
        <strain evidence="3">CL2024</strain>
        <tissue evidence="3">Fresh tender leaves</tissue>
    </source>
</reference>
<feature type="signal peptide" evidence="2">
    <location>
        <begin position="1"/>
        <end position="29"/>
    </location>
</feature>
<organism evidence="3 4">
    <name type="scientific">Eucalyptus globulus</name>
    <name type="common">Tasmanian blue gum</name>
    <dbReference type="NCBI Taxonomy" id="34317"/>
    <lineage>
        <taxon>Eukaryota</taxon>
        <taxon>Viridiplantae</taxon>
        <taxon>Streptophyta</taxon>
        <taxon>Embryophyta</taxon>
        <taxon>Tracheophyta</taxon>
        <taxon>Spermatophyta</taxon>
        <taxon>Magnoliopsida</taxon>
        <taxon>eudicotyledons</taxon>
        <taxon>Gunneridae</taxon>
        <taxon>Pentapetalae</taxon>
        <taxon>rosids</taxon>
        <taxon>malvids</taxon>
        <taxon>Myrtales</taxon>
        <taxon>Myrtaceae</taxon>
        <taxon>Myrtoideae</taxon>
        <taxon>Eucalypteae</taxon>
        <taxon>Eucalyptus</taxon>
    </lineage>
</organism>
<dbReference type="AlphaFoldDB" id="A0ABD3IUK3"/>
<feature type="chain" id="PRO_5044880598" evidence="2">
    <location>
        <begin position="30"/>
        <end position="105"/>
    </location>
</feature>